<keyword evidence="4" id="KW-1185">Reference proteome</keyword>
<evidence type="ECO:0000313" key="4">
    <source>
        <dbReference type="Proteomes" id="UP000830167"/>
    </source>
</evidence>
<dbReference type="CDD" id="cd00093">
    <property type="entry name" value="HTH_XRE"/>
    <property type="match status" value="1"/>
</dbReference>
<dbReference type="InterPro" id="IPR001387">
    <property type="entry name" value="Cro/C1-type_HTH"/>
</dbReference>
<dbReference type="Pfam" id="PF01381">
    <property type="entry name" value="HTH_3"/>
    <property type="match status" value="1"/>
</dbReference>
<dbReference type="InterPro" id="IPR010982">
    <property type="entry name" value="Lambda_DNA-bd_dom_sf"/>
</dbReference>
<feature type="domain" description="HTH cro/C1-type" evidence="2">
    <location>
        <begin position="7"/>
        <end position="61"/>
    </location>
</feature>
<dbReference type="Proteomes" id="UP000830167">
    <property type="component" value="Chromosome"/>
</dbReference>
<dbReference type="PROSITE" id="PS50943">
    <property type="entry name" value="HTH_CROC1"/>
    <property type="match status" value="1"/>
</dbReference>
<dbReference type="EMBL" id="CP089291">
    <property type="protein sequence ID" value="UOF89991.1"/>
    <property type="molecule type" value="Genomic_DNA"/>
</dbReference>
<dbReference type="InterPro" id="IPR013096">
    <property type="entry name" value="Cupin_2"/>
</dbReference>
<dbReference type="Gene3D" id="2.60.120.10">
    <property type="entry name" value="Jelly Rolls"/>
    <property type="match status" value="1"/>
</dbReference>
<evidence type="ECO:0000313" key="3">
    <source>
        <dbReference type="EMBL" id="UOF89991.1"/>
    </source>
</evidence>
<dbReference type="PANTHER" id="PTHR46797">
    <property type="entry name" value="HTH-TYPE TRANSCRIPTIONAL REGULATOR"/>
    <property type="match status" value="1"/>
</dbReference>
<protein>
    <submittedName>
        <fullName evidence="3">XRE family transcriptional regulator</fullName>
    </submittedName>
</protein>
<dbReference type="SUPFAM" id="SSF51182">
    <property type="entry name" value="RmlC-like cupins"/>
    <property type="match status" value="1"/>
</dbReference>
<reference evidence="3" key="1">
    <citation type="submission" date="2021-12" db="EMBL/GenBank/DDBJ databases">
        <title>Alicyclobacillaceae gen. nov., sp. nov., isolated from chalcocite enrichment system.</title>
        <authorList>
            <person name="Jiang Z."/>
        </authorList>
    </citation>
    <scope>NUCLEOTIDE SEQUENCE</scope>
    <source>
        <strain evidence="3">MYW30-H2</strain>
    </source>
</reference>
<dbReference type="PANTHER" id="PTHR46797:SF1">
    <property type="entry name" value="METHYLPHOSPHONATE SYNTHASE"/>
    <property type="match status" value="1"/>
</dbReference>
<proteinExistence type="predicted"/>
<gene>
    <name evidence="3" type="ORF">LSG31_19310</name>
</gene>
<sequence length="186" mass="21014">MNFGKNVKQERKKNSLTLEQLAERSGVSRSMLSQIEREEKNPTIQVACQIAEALNTTLSQLIGEQERREVFVIRTAERQMYRDEQSGFERHVLSPSLPSNRLEFILNVIPPGQESGIFPAHKPGVKEYISVAEGKLTVCLGAGDVVYTLAEGDSIFFDADVEHRFANKGDEECRYYLVIDSYGKKL</sequence>
<accession>A0ABY4CL66</accession>
<dbReference type="InterPro" id="IPR014710">
    <property type="entry name" value="RmlC-like_jellyroll"/>
</dbReference>
<dbReference type="RefSeq" id="WP_347436686.1">
    <property type="nucleotide sequence ID" value="NZ_CP089291.1"/>
</dbReference>
<organism evidence="3 4">
    <name type="scientific">Fodinisporobacter ferrooxydans</name>
    <dbReference type="NCBI Taxonomy" id="2901836"/>
    <lineage>
        <taxon>Bacteria</taxon>
        <taxon>Bacillati</taxon>
        <taxon>Bacillota</taxon>
        <taxon>Bacilli</taxon>
        <taxon>Bacillales</taxon>
        <taxon>Alicyclobacillaceae</taxon>
        <taxon>Fodinisporobacter</taxon>
    </lineage>
</organism>
<keyword evidence="1" id="KW-0238">DNA-binding</keyword>
<dbReference type="SMART" id="SM00530">
    <property type="entry name" value="HTH_XRE"/>
    <property type="match status" value="1"/>
</dbReference>
<dbReference type="InterPro" id="IPR050807">
    <property type="entry name" value="TransReg_Diox_bact_type"/>
</dbReference>
<dbReference type="Pfam" id="PF07883">
    <property type="entry name" value="Cupin_2"/>
    <property type="match status" value="1"/>
</dbReference>
<dbReference type="Gene3D" id="1.10.260.40">
    <property type="entry name" value="lambda repressor-like DNA-binding domains"/>
    <property type="match status" value="1"/>
</dbReference>
<evidence type="ECO:0000259" key="2">
    <source>
        <dbReference type="PROSITE" id="PS50943"/>
    </source>
</evidence>
<evidence type="ECO:0000256" key="1">
    <source>
        <dbReference type="ARBA" id="ARBA00023125"/>
    </source>
</evidence>
<dbReference type="CDD" id="cd02209">
    <property type="entry name" value="cupin_XRE_C"/>
    <property type="match status" value="1"/>
</dbReference>
<dbReference type="InterPro" id="IPR011051">
    <property type="entry name" value="RmlC_Cupin_sf"/>
</dbReference>
<dbReference type="SUPFAM" id="SSF47413">
    <property type="entry name" value="lambda repressor-like DNA-binding domains"/>
    <property type="match status" value="1"/>
</dbReference>
<name>A0ABY4CL66_9BACL</name>